<proteinExistence type="predicted"/>
<evidence type="ECO:0000259" key="1">
    <source>
        <dbReference type="Pfam" id="PF00149"/>
    </source>
</evidence>
<dbReference type="Gene3D" id="3.60.21.10">
    <property type="match status" value="1"/>
</dbReference>
<dbReference type="Proteomes" id="UP001310594">
    <property type="component" value="Unassembled WGS sequence"/>
</dbReference>
<dbReference type="CDD" id="cd07379">
    <property type="entry name" value="MPP_239FB"/>
    <property type="match status" value="1"/>
</dbReference>
<dbReference type="InterPro" id="IPR004843">
    <property type="entry name" value="Calcineurin-like_PHP"/>
</dbReference>
<dbReference type="SUPFAM" id="SSF56300">
    <property type="entry name" value="Metallo-dependent phosphatases"/>
    <property type="match status" value="1"/>
</dbReference>
<sequence length="296" mass="33683">MALNSLLHRREPTWFEMFKNEPTKTLARALWRYRRTGKRLSHGFPITVVCISDTHNTTPTLPPGDILIHAGDLTQGGTKEELQAALDWLNAQPHEYKVVIAGNHELLLDRRKTPDKEKARKALRWGSIIYLNDSCTTLKFRGGRTLKVYGNPWTRRHSNWAFQYADGEDVFSKQIPEDADIMVTHSPPRFHLDIAAWGDDFLLREIWRVRPRLHVFGHLHAGHGMEVVTWNYVQDLYERICGGSRGVLALLLLALYVGMDWSGLSLGDVPTGTLVNAAAVGGLRDERQQRPQVVHI</sequence>
<dbReference type="PANTHER" id="PTHR12905">
    <property type="entry name" value="METALLOPHOSPHOESTERASE"/>
    <property type="match status" value="1"/>
</dbReference>
<dbReference type="InterPro" id="IPR029052">
    <property type="entry name" value="Metallo-depent_PP-like"/>
</dbReference>
<reference evidence="2" key="1">
    <citation type="submission" date="2023-08" db="EMBL/GenBank/DDBJ databases">
        <title>Black Yeasts Isolated from many extreme environments.</title>
        <authorList>
            <person name="Coleine C."/>
            <person name="Stajich J.E."/>
            <person name="Selbmann L."/>
        </authorList>
    </citation>
    <scope>NUCLEOTIDE SEQUENCE</scope>
    <source>
        <strain evidence="2">CCFEE 5810</strain>
    </source>
</reference>
<accession>A0AAN7VQF7</accession>
<dbReference type="AlphaFoldDB" id="A0AAN7VQF7"/>
<dbReference type="EMBL" id="JAVRQU010000030">
    <property type="protein sequence ID" value="KAK5689614.1"/>
    <property type="molecule type" value="Genomic_DNA"/>
</dbReference>
<evidence type="ECO:0000313" key="3">
    <source>
        <dbReference type="Proteomes" id="UP001310594"/>
    </source>
</evidence>
<protein>
    <recommendedName>
        <fullName evidence="1">Calcineurin-like phosphoesterase domain-containing protein</fullName>
    </recommendedName>
</protein>
<dbReference type="Pfam" id="PF00149">
    <property type="entry name" value="Metallophos"/>
    <property type="match status" value="1"/>
</dbReference>
<dbReference type="PANTHER" id="PTHR12905:SF28">
    <property type="entry name" value="RHAMNOGALACTURONATE LYASE C-RELATED"/>
    <property type="match status" value="1"/>
</dbReference>
<feature type="domain" description="Calcineurin-like phosphoesterase" evidence="1">
    <location>
        <begin position="48"/>
        <end position="221"/>
    </location>
</feature>
<comment type="caution">
    <text evidence="2">The sequence shown here is derived from an EMBL/GenBank/DDBJ whole genome shotgun (WGS) entry which is preliminary data.</text>
</comment>
<organism evidence="2 3">
    <name type="scientific">Elasticomyces elasticus</name>
    <dbReference type="NCBI Taxonomy" id="574655"/>
    <lineage>
        <taxon>Eukaryota</taxon>
        <taxon>Fungi</taxon>
        <taxon>Dikarya</taxon>
        <taxon>Ascomycota</taxon>
        <taxon>Pezizomycotina</taxon>
        <taxon>Dothideomycetes</taxon>
        <taxon>Dothideomycetidae</taxon>
        <taxon>Mycosphaerellales</taxon>
        <taxon>Teratosphaeriaceae</taxon>
        <taxon>Elasticomyces</taxon>
    </lineage>
</organism>
<evidence type="ECO:0000313" key="2">
    <source>
        <dbReference type="EMBL" id="KAK5689614.1"/>
    </source>
</evidence>
<name>A0AAN7VQF7_9PEZI</name>
<dbReference type="InterPro" id="IPR051693">
    <property type="entry name" value="UPF0046_metallophosphoest"/>
</dbReference>
<dbReference type="GO" id="GO:0016787">
    <property type="term" value="F:hydrolase activity"/>
    <property type="evidence" value="ECO:0007669"/>
    <property type="project" value="InterPro"/>
</dbReference>
<gene>
    <name evidence="2" type="ORF">LTR97_012787</name>
</gene>